<dbReference type="Pfam" id="PF17917">
    <property type="entry name" value="RT_RNaseH"/>
    <property type="match status" value="1"/>
</dbReference>
<dbReference type="InterPro" id="IPR000477">
    <property type="entry name" value="RT_dom"/>
</dbReference>
<proteinExistence type="predicted"/>
<organism evidence="9">
    <name type="scientific">Oryza sativa subsp. japonica</name>
    <name type="common">Rice</name>
    <dbReference type="NCBI Taxonomy" id="39947"/>
    <lineage>
        <taxon>Eukaryota</taxon>
        <taxon>Viridiplantae</taxon>
        <taxon>Streptophyta</taxon>
        <taxon>Embryophyta</taxon>
        <taxon>Tracheophyta</taxon>
        <taxon>Spermatophyta</taxon>
        <taxon>Magnoliopsida</taxon>
        <taxon>Liliopsida</taxon>
        <taxon>Poales</taxon>
        <taxon>Poaceae</taxon>
        <taxon>BOP clade</taxon>
        <taxon>Oryzoideae</taxon>
        <taxon>Oryzeae</taxon>
        <taxon>Oryzinae</taxon>
        <taxon>Oryza</taxon>
        <taxon>Oryza sativa</taxon>
    </lineage>
</organism>
<dbReference type="PANTHER" id="PTHR37984:SF5">
    <property type="entry name" value="PROTEIN NYNRIN-LIKE"/>
    <property type="match status" value="1"/>
</dbReference>
<dbReference type="CDD" id="cd09274">
    <property type="entry name" value="RNase_HI_RT_Ty3"/>
    <property type="match status" value="1"/>
</dbReference>
<dbReference type="GO" id="GO:0003964">
    <property type="term" value="F:RNA-directed DNA polymerase activity"/>
    <property type="evidence" value="ECO:0007669"/>
    <property type="project" value="UniProtKB-KW"/>
</dbReference>
<evidence type="ECO:0000256" key="2">
    <source>
        <dbReference type="ARBA" id="ARBA00022695"/>
    </source>
</evidence>
<keyword evidence="5" id="KW-0378">Hydrolase</keyword>
<feature type="domain" description="Integrase catalytic" evidence="8">
    <location>
        <begin position="866"/>
        <end position="1033"/>
    </location>
</feature>
<keyword evidence="2" id="KW-0548">Nucleotidyltransferase</keyword>
<keyword evidence="3" id="KW-0540">Nuclease</keyword>
<reference evidence="9" key="3">
    <citation type="submission" date="2006-01" db="EMBL/GenBank/DDBJ databases">
        <authorList>
            <person name="Buell R."/>
        </authorList>
    </citation>
    <scope>NUCLEOTIDE SEQUENCE</scope>
</reference>
<dbReference type="InterPro" id="IPR036397">
    <property type="entry name" value="RNaseH_sf"/>
</dbReference>
<name>Q2R099_ORYSJ</name>
<dbReference type="GO" id="GO:0003676">
    <property type="term" value="F:nucleic acid binding"/>
    <property type="evidence" value="ECO:0007669"/>
    <property type="project" value="InterPro"/>
</dbReference>
<dbReference type="PROSITE" id="PS50994">
    <property type="entry name" value="INTEGRASE"/>
    <property type="match status" value="1"/>
</dbReference>
<dbReference type="InterPro" id="IPR012337">
    <property type="entry name" value="RNaseH-like_sf"/>
</dbReference>
<evidence type="ECO:0000256" key="7">
    <source>
        <dbReference type="SAM" id="MobiDB-lite"/>
    </source>
</evidence>
<protein>
    <submittedName>
        <fullName evidence="9">Retrotransposon protein, putative, Ty3-gypsy subclass</fullName>
    </submittedName>
</protein>
<dbReference type="SUPFAM" id="SSF56672">
    <property type="entry name" value="DNA/RNA polymerases"/>
    <property type="match status" value="1"/>
</dbReference>
<accession>Q2R099</accession>
<dbReference type="InterPro" id="IPR041373">
    <property type="entry name" value="RT_RNaseH"/>
</dbReference>
<evidence type="ECO:0000256" key="5">
    <source>
        <dbReference type="ARBA" id="ARBA00022801"/>
    </source>
</evidence>
<sequence>MSGFVAAGAAGVGDDWQGASRTGVCELWLLEQPGSVNEWQGASRADENQLIQFHCSGRMAVNATHSSHGVGEGHHVDQLRDLAGFLGFSCPEYAGYSVDRFPPRCELSVYLYPRGGSAFRLIPQLPPGRADSRYPCPYRESHPALTRMVELSGAQATQHDLLLEAYRSLARRYAALEARLAEEGVTSVDTTSWDSGRLCHSNHLSFYSSRGSARTPSGPRSPSPRVPYSPVYSPYPHRASPSYTPGHTPVVSRRGLRLIRTAQKRVVGSSTVFRFDHPAPTPPAGRPAADPRQGGTRIGNRSTLNSLQATPLEMVPIVNEYPDVFPEELPGMPPDREIEFSIELAPGTAPIAKRPYRMAANELAEIKKQIEELQNKGYVRPSSSPWGAPVLLVKKKDGSERMVIDYRALNEVTIKNKYPLPRIDDLFDQLEGARVFSKIDLRSGYHQLKIRSEDIPKTAFSTRDEQDHANHLRKVMERLREHQLFTNYSKCEFWLDKLAFLGHVISTKGVEVDPSKVETVLAWNAPKTVSEIRSFLGLAGYYRRFIEGFSKLARPMTELLKKEKKFEWSEACERSFQELKKRLTTAPVLTLPDIRKDFEIFCDASRQGLGCVLMQDRKVVAYASRQLRPHEVNYPTHDLELAAVVHALKIWRHYLIGNRCEIYTDHKSLKYIFTQSELNMRQRRWLELIKDYNLGIHYHPGKANMVADALSRKTYCATALVWPTQDNLCREIEKLKLTMVPTGNLASLTVQPTLETQIREAQQEDEGMKEMKGKIRKKRLKGFTIDDQDTVWFGSRICVPARKELKDLILREAHESAYSIHPGSTKMYQDIKEYFWWAGMKRDVAEYVALCDICQRVKAEHQKPAGLLQPLRILEWKWEEIGMDFITGLPRTPSGCDSIWVIVDRLTKAAHFVPVKTTYDGKKLADLYMTHVVCRYGCPKKIVSDRGTQFTSRFWQQLHEAMGTNLNFSTAYHPQTDGQTERVNQILEDMLRACTLDFEGTWDRCLPYAEFSYNNSYQSSIQMSLNEALFGRKCRTPLCWNETEPQTKPYPLDMWKYGSALQQRPELNPYSGRGATSHNWHAPKPHRKQVLGVLKGEERCMSNSTINQQFHSVQNDMRIPKV</sequence>
<dbReference type="Gene3D" id="3.30.420.10">
    <property type="entry name" value="Ribonuclease H-like superfamily/Ribonuclease H"/>
    <property type="match status" value="1"/>
</dbReference>
<dbReference type="EMBL" id="DP000010">
    <property type="protein sequence ID" value="ABA95071.1"/>
    <property type="molecule type" value="Genomic_DNA"/>
</dbReference>
<reference evidence="9" key="2">
    <citation type="submission" date="2005-04" db="EMBL/GenBank/DDBJ databases">
        <authorList>
            <person name="Buell C.R."/>
            <person name="Wing R.A."/>
            <person name="McCombie W.A."/>
            <person name="Ouyang S."/>
        </authorList>
    </citation>
    <scope>NUCLEOTIDE SEQUENCE</scope>
</reference>
<dbReference type="FunFam" id="3.30.70.270:FF:000020">
    <property type="entry name" value="Transposon Tf2-6 polyprotein-like Protein"/>
    <property type="match status" value="1"/>
</dbReference>
<dbReference type="CDD" id="cd01647">
    <property type="entry name" value="RT_LTR"/>
    <property type="match status" value="1"/>
</dbReference>
<dbReference type="InterPro" id="IPR043502">
    <property type="entry name" value="DNA/RNA_pol_sf"/>
</dbReference>
<evidence type="ECO:0000256" key="4">
    <source>
        <dbReference type="ARBA" id="ARBA00022759"/>
    </source>
</evidence>
<dbReference type="Gene3D" id="1.10.340.70">
    <property type="match status" value="1"/>
</dbReference>
<dbReference type="GO" id="GO:0016787">
    <property type="term" value="F:hydrolase activity"/>
    <property type="evidence" value="ECO:0007669"/>
    <property type="project" value="UniProtKB-KW"/>
</dbReference>
<dbReference type="Gene3D" id="3.30.70.270">
    <property type="match status" value="3"/>
</dbReference>
<dbReference type="AlphaFoldDB" id="Q2R099"/>
<dbReference type="InterPro" id="IPR043128">
    <property type="entry name" value="Rev_trsase/Diguanyl_cyclase"/>
</dbReference>
<reference evidence="9" key="1">
    <citation type="journal article" date="2005" name="BMC Biol.">
        <title>The sequence of rice chromosomes 11 and 12, rich in disease resistance genes and recent gene duplications.</title>
        <authorList>
            <consortium name="The rice chromosomes 11 and 12 sequencing consortia"/>
        </authorList>
    </citation>
    <scope>NUCLEOTIDE SEQUENCE [LARGE SCALE GENOMIC DNA]</scope>
</reference>
<evidence type="ECO:0000259" key="8">
    <source>
        <dbReference type="PROSITE" id="PS50994"/>
    </source>
</evidence>
<dbReference type="InterPro" id="IPR050951">
    <property type="entry name" value="Retrovirus_Pol_polyprotein"/>
</dbReference>
<gene>
    <name evidence="9" type="ordered locus">LOC_Os11g43290</name>
</gene>
<keyword evidence="4" id="KW-0255">Endonuclease</keyword>
<evidence type="ECO:0000313" key="9">
    <source>
        <dbReference type="EMBL" id="ABA95071.1"/>
    </source>
</evidence>
<dbReference type="Pfam" id="PF00078">
    <property type="entry name" value="RVT_1"/>
    <property type="match status" value="1"/>
</dbReference>
<dbReference type="SUPFAM" id="SSF53098">
    <property type="entry name" value="Ribonuclease H-like"/>
    <property type="match status" value="1"/>
</dbReference>
<evidence type="ECO:0000256" key="3">
    <source>
        <dbReference type="ARBA" id="ARBA00022722"/>
    </source>
</evidence>
<keyword evidence="6" id="KW-0695">RNA-directed DNA polymerase</keyword>
<feature type="region of interest" description="Disordered" evidence="7">
    <location>
        <begin position="208"/>
        <end position="249"/>
    </location>
</feature>
<evidence type="ECO:0000256" key="6">
    <source>
        <dbReference type="ARBA" id="ARBA00022918"/>
    </source>
</evidence>
<evidence type="ECO:0000256" key="1">
    <source>
        <dbReference type="ARBA" id="ARBA00022679"/>
    </source>
</evidence>
<dbReference type="InterPro" id="IPR041588">
    <property type="entry name" value="Integrase_H2C2"/>
</dbReference>
<dbReference type="InterPro" id="IPR001584">
    <property type="entry name" value="Integrase_cat-core"/>
</dbReference>
<dbReference type="Pfam" id="PF17921">
    <property type="entry name" value="Integrase_H2C2"/>
    <property type="match status" value="1"/>
</dbReference>
<dbReference type="FunFam" id="3.30.420.10:FF:000032">
    <property type="entry name" value="Retrovirus-related Pol polyprotein from transposon 297-like Protein"/>
    <property type="match status" value="1"/>
</dbReference>
<feature type="compositionally biased region" description="Low complexity" evidence="7">
    <location>
        <begin position="208"/>
        <end position="218"/>
    </location>
</feature>
<dbReference type="FunFam" id="3.10.20.370:FF:000001">
    <property type="entry name" value="Retrovirus-related Pol polyprotein from transposon 17.6-like protein"/>
    <property type="match status" value="1"/>
</dbReference>
<keyword evidence="1" id="KW-0808">Transferase</keyword>
<dbReference type="Gene3D" id="3.10.10.10">
    <property type="entry name" value="HIV Type 1 Reverse Transcriptase, subunit A, domain 1"/>
    <property type="match status" value="1"/>
</dbReference>
<dbReference type="GO" id="GO:0004519">
    <property type="term" value="F:endonuclease activity"/>
    <property type="evidence" value="ECO:0007669"/>
    <property type="project" value="UniProtKB-KW"/>
</dbReference>
<dbReference type="PANTHER" id="PTHR37984">
    <property type="entry name" value="PROTEIN CBG26694"/>
    <property type="match status" value="1"/>
</dbReference>
<dbReference type="GO" id="GO:0015074">
    <property type="term" value="P:DNA integration"/>
    <property type="evidence" value="ECO:0007669"/>
    <property type="project" value="InterPro"/>
</dbReference>
<feature type="region of interest" description="Disordered" evidence="7">
    <location>
        <begin position="273"/>
        <end position="304"/>
    </location>
</feature>